<reference evidence="3 4" key="1">
    <citation type="submission" date="2010-11" db="EMBL/GenBank/DDBJ databases">
        <title>The Genome Sequence of Aeromonas phage pIS4-A.</title>
        <authorList>
            <consortium name="The Broad Institute Genome Sequencing Platform"/>
            <person name="Henn M.R."/>
            <person name="Wolf A."/>
            <person name="Jost G."/>
            <person name="Levin J."/>
            <person name="Malboeuf C."/>
            <person name="Casali M."/>
            <person name="Russ C."/>
            <person name="Lennon N."/>
            <person name="Chapman S.B."/>
            <person name="Erlich R."/>
            <person name="Young S.K."/>
            <person name="Yandava C."/>
            <person name="Zeng Q."/>
            <person name="Alvarado L."/>
            <person name="Anderson S."/>
            <person name="Berlin A."/>
            <person name="Chen Z."/>
            <person name="Freedman E."/>
            <person name="Gellesch M."/>
            <person name="Goldberg J."/>
            <person name="Green L."/>
            <person name="Griggs A."/>
            <person name="Gujja S."/>
            <person name="Heilman E.R."/>
            <person name="Heiman D."/>
            <person name="Hollinger A."/>
            <person name="Howarth C."/>
            <person name="Larson L."/>
            <person name="Mehta T."/>
            <person name="Pearson M."/>
            <person name="Roberts A."/>
            <person name="Ryan E."/>
            <person name="Saif S."/>
            <person name="Shea T."/>
            <person name="Shenoy N."/>
            <person name="Sisk P."/>
            <person name="Stolte C."/>
            <person name="Sykes S."/>
            <person name="White J."/>
            <person name="Haas B."/>
            <person name="Nusbaum C."/>
            <person name="Birren B."/>
        </authorList>
    </citation>
    <scope>NUCLEOTIDE SEQUENCE [LARGE SCALE GENOMIC DNA]</scope>
    <source>
        <strain evidence="4">pIS4-A</strain>
    </source>
</reference>
<comment type="subcellular location">
    <subcellularLocation>
        <location evidence="1">Virion</location>
    </subcellularLocation>
</comment>
<dbReference type="GO" id="GO:0019058">
    <property type="term" value="P:viral life cycle"/>
    <property type="evidence" value="ECO:0007669"/>
    <property type="project" value="UniProtKB-ARBA"/>
</dbReference>
<dbReference type="InterPro" id="IPR011050">
    <property type="entry name" value="Pectin_lyase_fold/virulence"/>
</dbReference>
<accession>R9TMK5</accession>
<keyword evidence="2" id="KW-0946">Virion</keyword>
<evidence type="ECO:0000256" key="2">
    <source>
        <dbReference type="ARBA" id="ARBA00022844"/>
    </source>
</evidence>
<dbReference type="SUPFAM" id="SSF51126">
    <property type="entry name" value="Pectin lyase-like"/>
    <property type="match status" value="1"/>
</dbReference>
<dbReference type="GO" id="GO:0051701">
    <property type="term" value="P:biological process involved in interaction with host"/>
    <property type="evidence" value="ECO:0007669"/>
    <property type="project" value="UniProtKB-ARBA"/>
</dbReference>
<dbReference type="EMBL" id="JF974294">
    <property type="protein sequence ID" value="AGN34113.1"/>
    <property type="molecule type" value="Genomic_DNA"/>
</dbReference>
<evidence type="ECO:0000256" key="1">
    <source>
        <dbReference type="ARBA" id="ARBA00004328"/>
    </source>
</evidence>
<sequence>MFESLRSKGGGVVFFTPGRTYWIDFIQFVPSNVVIIGYGATLKQINPLSMYGRGGFVFGSSREWNYQKAKTAYLANSYPASVSDSSMPELSLGSYLRDNQSYLQCERCTVYGLRMETKFTDSTYWGGYAFNTVNAQHIRFYDVKGSGWTQLFNFGNDSSASSPSCDDVYAFNSTVESADLVRSYYAIGFIANSTNCGFDTAVLLKPMTVDSINGSGAATNYTENCVIRNINIPDLGLTSSSEGVLLNNSKGCLIENIDIRNCKNVVSTYYTVGSYNDTAKPNILRNISGQGVNIIAIRSKYAHIESFEGVGTYTNEVQFANNNASGNTINKKPKSIGFGGTNLQSWFLTNNTVKGLSRKYFYIRPSEILLNDKVDTFSWNENKLVATKSGVNLYFMWRVPDDINAIDDIRAFIRFNTAVDQDASVAGSTVEASLIQMVAFDGNIGETPYVAFSNSKIATAGVEDTTVVTQMGSNVPGLVYMDDTTHGLSYSWYVLFKMTNNVNNNYMKEIRVAGYN</sequence>
<evidence type="ECO:0000313" key="3">
    <source>
        <dbReference type="EMBL" id="AGN34113.1"/>
    </source>
</evidence>
<dbReference type="Proteomes" id="UP000221746">
    <property type="component" value="Segment"/>
</dbReference>
<evidence type="ECO:0000313" key="4">
    <source>
        <dbReference type="Proteomes" id="UP000221746"/>
    </source>
</evidence>
<proteinExistence type="predicted"/>
<protein>
    <submittedName>
        <fullName evidence="3">Uncharacterized protein</fullName>
    </submittedName>
</protein>
<dbReference type="GO" id="GO:0044423">
    <property type="term" value="C:virion component"/>
    <property type="evidence" value="ECO:0007669"/>
    <property type="project" value="UniProtKB-KW"/>
</dbReference>
<keyword evidence="4" id="KW-1185">Reference proteome</keyword>
<name>R9TMK5_9CAUD</name>
<gene>
    <name evidence="3" type="ORF">AEPG_00066</name>
</gene>
<organism evidence="3 4">
    <name type="scientific">Aeromonas phage pIS4-A</name>
    <dbReference type="NCBI Taxonomy" id="754050"/>
    <lineage>
        <taxon>Viruses</taxon>
        <taxon>Duplodnaviria</taxon>
        <taxon>Heunggongvirae</taxon>
        <taxon>Uroviricota</taxon>
        <taxon>Caudoviricetes</taxon>
        <taxon>Roufvirus</taxon>
        <taxon>Roufvirus pIS4A</taxon>
    </lineage>
</organism>